<name>A0A6H5HXV3_9HYME</name>
<dbReference type="AlphaFoldDB" id="A0A6H5HXV3"/>
<organism evidence="2 3">
    <name type="scientific">Trichogramma brassicae</name>
    <dbReference type="NCBI Taxonomy" id="86971"/>
    <lineage>
        <taxon>Eukaryota</taxon>
        <taxon>Metazoa</taxon>
        <taxon>Ecdysozoa</taxon>
        <taxon>Arthropoda</taxon>
        <taxon>Hexapoda</taxon>
        <taxon>Insecta</taxon>
        <taxon>Pterygota</taxon>
        <taxon>Neoptera</taxon>
        <taxon>Endopterygota</taxon>
        <taxon>Hymenoptera</taxon>
        <taxon>Apocrita</taxon>
        <taxon>Proctotrupomorpha</taxon>
        <taxon>Chalcidoidea</taxon>
        <taxon>Trichogrammatidae</taxon>
        <taxon>Trichogramma</taxon>
    </lineage>
</organism>
<dbReference type="EMBL" id="CADCXV010000258">
    <property type="protein sequence ID" value="CAB0029112.1"/>
    <property type="molecule type" value="Genomic_DNA"/>
</dbReference>
<feature type="compositionally biased region" description="Low complexity" evidence="1">
    <location>
        <begin position="143"/>
        <end position="157"/>
    </location>
</feature>
<gene>
    <name evidence="2" type="ORF">TBRA_LOCUS1192</name>
</gene>
<protein>
    <submittedName>
        <fullName evidence="2">Uncharacterized protein</fullName>
    </submittedName>
</protein>
<keyword evidence="3" id="KW-1185">Reference proteome</keyword>
<feature type="compositionally biased region" description="Low complexity" evidence="1">
    <location>
        <begin position="108"/>
        <end position="117"/>
    </location>
</feature>
<reference evidence="2 3" key="1">
    <citation type="submission" date="2020-02" db="EMBL/GenBank/DDBJ databases">
        <authorList>
            <person name="Ferguson B K."/>
        </authorList>
    </citation>
    <scope>NUCLEOTIDE SEQUENCE [LARGE SCALE GENOMIC DNA]</scope>
</reference>
<sequence>MDRFNSYACRLFTTCLSTRPKSSRNFVSYKPDGDVDEAQCGEARQLPLVRGPIPGAVNTGHGHVVHAMEMEIDPDDGPANDDVAEVQVSRIVAVFLADPETERRETRQQLLPAARAPRLSRRASRRGWQAAAQHSRERERETTATAASPEPSSSSSSNGAFITSMPMLQLHDYTLYIPTHYIPYYSSMAAATPSTMSRTRARLSRSMTINLRARAKSSIAELIRVRQRSVLG</sequence>
<feature type="region of interest" description="Disordered" evidence="1">
    <location>
        <begin position="102"/>
        <end position="159"/>
    </location>
</feature>
<evidence type="ECO:0000313" key="3">
    <source>
        <dbReference type="Proteomes" id="UP000479190"/>
    </source>
</evidence>
<evidence type="ECO:0000313" key="2">
    <source>
        <dbReference type="EMBL" id="CAB0029112.1"/>
    </source>
</evidence>
<accession>A0A6H5HXV3</accession>
<evidence type="ECO:0000256" key="1">
    <source>
        <dbReference type="SAM" id="MobiDB-lite"/>
    </source>
</evidence>
<proteinExistence type="predicted"/>
<dbReference type="Proteomes" id="UP000479190">
    <property type="component" value="Unassembled WGS sequence"/>
</dbReference>